<dbReference type="AlphaFoldDB" id="A0A2N8HAF4"/>
<dbReference type="SUPFAM" id="SSF52833">
    <property type="entry name" value="Thioredoxin-like"/>
    <property type="match status" value="1"/>
</dbReference>
<name>A0A2N8HAF4_9BACT</name>
<evidence type="ECO:0000313" key="2">
    <source>
        <dbReference type="EMBL" id="PNC16843.1"/>
    </source>
</evidence>
<dbReference type="Proteomes" id="UP000236000">
    <property type="component" value="Unassembled WGS sequence"/>
</dbReference>
<dbReference type="EMBL" id="PJKA01000013">
    <property type="protein sequence ID" value="PNC16843.1"/>
    <property type="molecule type" value="Genomic_DNA"/>
</dbReference>
<dbReference type="RefSeq" id="WP_102714829.1">
    <property type="nucleotide sequence ID" value="NZ_PJKA01000013.1"/>
</dbReference>
<evidence type="ECO:0000256" key="1">
    <source>
        <dbReference type="SAM" id="SignalP"/>
    </source>
</evidence>
<feature type="chain" id="PRO_5014614523" description="Thioredoxin family protein" evidence="1">
    <location>
        <begin position="25"/>
        <end position="194"/>
    </location>
</feature>
<keyword evidence="1" id="KW-0732">Signal</keyword>
<dbReference type="OrthoDB" id="199336at2"/>
<comment type="caution">
    <text evidence="2">The sequence shown here is derived from an EMBL/GenBank/DDBJ whole genome shotgun (WGS) entry which is preliminary data.</text>
</comment>
<reference evidence="2 3" key="1">
    <citation type="journal article" date="2017" name="BMC Genomics">
        <title>Genome sequencing of 39 Akkermansia muciniphila isolates reveals its population structure, genomic and functional diverisity, and global distribution in mammalian gut microbiotas.</title>
        <authorList>
            <person name="Guo X."/>
            <person name="Li S."/>
            <person name="Zhang J."/>
            <person name="Wu F."/>
            <person name="Li X."/>
            <person name="Wu D."/>
            <person name="Zhang M."/>
            <person name="Ou Z."/>
            <person name="Jie Z."/>
            <person name="Yan Q."/>
            <person name="Li P."/>
            <person name="Yi J."/>
            <person name="Peng Y."/>
        </authorList>
    </citation>
    <scope>NUCLEOTIDE SEQUENCE [LARGE SCALE GENOMIC DNA]</scope>
    <source>
        <strain evidence="2 3">GP24</strain>
    </source>
</reference>
<dbReference type="Gene3D" id="3.40.30.10">
    <property type="entry name" value="Glutaredoxin"/>
    <property type="match status" value="1"/>
</dbReference>
<gene>
    <name evidence="2" type="ORF">CXU22_09290</name>
</gene>
<evidence type="ECO:0000313" key="3">
    <source>
        <dbReference type="Proteomes" id="UP000236000"/>
    </source>
</evidence>
<feature type="signal peptide" evidence="1">
    <location>
        <begin position="1"/>
        <end position="24"/>
    </location>
</feature>
<sequence>MIKLAVLVLCAAMAGMLAPASALAQQMPVPAVKESGSPVFDKLRDEAIAKKVPLVICLTGSSWCVYCNIFTDKHIKERAFKRASGKKFIFWMVDTRQAPGRTPGSFTFQFVPEEAGKVVGCIGSKAPYVVFGPPAVIILDPVSGKVIKKMVSQGDMDKEGKSLPAVIEDSWKKFRENEKRACERSAPLSVKTGR</sequence>
<organism evidence="2 3">
    <name type="scientific">Akkermansia muciniphila</name>
    <dbReference type="NCBI Taxonomy" id="239935"/>
    <lineage>
        <taxon>Bacteria</taxon>
        <taxon>Pseudomonadati</taxon>
        <taxon>Verrucomicrobiota</taxon>
        <taxon>Verrucomicrobiia</taxon>
        <taxon>Verrucomicrobiales</taxon>
        <taxon>Akkermansiaceae</taxon>
        <taxon>Akkermansia</taxon>
    </lineage>
</organism>
<proteinExistence type="predicted"/>
<accession>A0A2N8HAF4</accession>
<evidence type="ECO:0008006" key="4">
    <source>
        <dbReference type="Google" id="ProtNLM"/>
    </source>
</evidence>
<dbReference type="InterPro" id="IPR036249">
    <property type="entry name" value="Thioredoxin-like_sf"/>
</dbReference>
<protein>
    <recommendedName>
        <fullName evidence="4">Thioredoxin family protein</fullName>
    </recommendedName>
</protein>